<dbReference type="SUPFAM" id="SSF53756">
    <property type="entry name" value="UDP-Glycosyltransferase/glycogen phosphorylase"/>
    <property type="match status" value="1"/>
</dbReference>
<dbReference type="Pfam" id="PF13692">
    <property type="entry name" value="Glyco_trans_1_4"/>
    <property type="match status" value="1"/>
</dbReference>
<proteinExistence type="predicted"/>
<keyword evidence="5" id="KW-1185">Reference proteome</keyword>
<evidence type="ECO:0000259" key="3">
    <source>
        <dbReference type="Pfam" id="PF13579"/>
    </source>
</evidence>
<gene>
    <name evidence="4" type="ORF">RKE40_28450</name>
</gene>
<evidence type="ECO:0000313" key="4">
    <source>
        <dbReference type="EMBL" id="MDU0343831.1"/>
    </source>
</evidence>
<dbReference type="RefSeq" id="WP_316021526.1">
    <property type="nucleotide sequence ID" value="NZ_JAWDID010000089.1"/>
</dbReference>
<name>A0ABU3SGC7_9HYPH</name>
<dbReference type="PANTHER" id="PTHR12526">
    <property type="entry name" value="GLYCOSYLTRANSFERASE"/>
    <property type="match status" value="1"/>
</dbReference>
<evidence type="ECO:0000313" key="5">
    <source>
        <dbReference type="Proteomes" id="UP001254257"/>
    </source>
</evidence>
<evidence type="ECO:0000256" key="2">
    <source>
        <dbReference type="ARBA" id="ARBA00022679"/>
    </source>
</evidence>
<dbReference type="Pfam" id="PF13579">
    <property type="entry name" value="Glyco_trans_4_4"/>
    <property type="match status" value="1"/>
</dbReference>
<dbReference type="InterPro" id="IPR028098">
    <property type="entry name" value="Glyco_trans_4-like_N"/>
</dbReference>
<keyword evidence="1 4" id="KW-0328">Glycosyltransferase</keyword>
<keyword evidence="2 4" id="KW-0808">Transferase</keyword>
<dbReference type="Gene3D" id="3.40.50.2000">
    <property type="entry name" value="Glycogen Phosphorylase B"/>
    <property type="match status" value="2"/>
</dbReference>
<evidence type="ECO:0000256" key="1">
    <source>
        <dbReference type="ARBA" id="ARBA00022676"/>
    </source>
</evidence>
<dbReference type="Proteomes" id="UP001254257">
    <property type="component" value="Unassembled WGS sequence"/>
</dbReference>
<dbReference type="GO" id="GO:0016757">
    <property type="term" value="F:glycosyltransferase activity"/>
    <property type="evidence" value="ECO:0007669"/>
    <property type="project" value="UniProtKB-KW"/>
</dbReference>
<reference evidence="4 5" key="1">
    <citation type="submission" date="2023-09" db="EMBL/GenBank/DDBJ databases">
        <title>Whole genome shotgun sequencing (WGS) of Bosea sp. ZW T0_25, isolated from stored onions (Allium cepa).</title>
        <authorList>
            <person name="Stoll D.A."/>
            <person name="Huch M."/>
        </authorList>
    </citation>
    <scope>NUCLEOTIDE SEQUENCE [LARGE SCALE GENOMIC DNA]</scope>
    <source>
        <strain evidence="4 5">ZW T0_25</strain>
    </source>
</reference>
<organism evidence="4 5">
    <name type="scientific">Bosea rubneri</name>
    <dbReference type="NCBI Taxonomy" id="3075434"/>
    <lineage>
        <taxon>Bacteria</taxon>
        <taxon>Pseudomonadati</taxon>
        <taxon>Pseudomonadota</taxon>
        <taxon>Alphaproteobacteria</taxon>
        <taxon>Hyphomicrobiales</taxon>
        <taxon>Boseaceae</taxon>
        <taxon>Bosea</taxon>
    </lineage>
</organism>
<dbReference type="EMBL" id="JAWDID010000089">
    <property type="protein sequence ID" value="MDU0343831.1"/>
    <property type="molecule type" value="Genomic_DNA"/>
</dbReference>
<protein>
    <submittedName>
        <fullName evidence="4">Glycosyltransferase</fullName>
        <ecNumber evidence="4">2.4.-.-</ecNumber>
    </submittedName>
</protein>
<feature type="domain" description="Glycosyltransferase subfamily 4-like N-terminal" evidence="3">
    <location>
        <begin position="55"/>
        <end position="220"/>
    </location>
</feature>
<dbReference type="EC" id="2.4.-.-" evidence="4"/>
<accession>A0ABU3SGC7</accession>
<comment type="caution">
    <text evidence="4">The sequence shown here is derived from an EMBL/GenBank/DDBJ whole genome shotgun (WGS) entry which is preliminary data.</text>
</comment>
<sequence length="438" mass="47140">MGFFSVCGADCGIGQAVGWAMSLVGETSERGLRGRPLDIRHLIFDEADDHPSGANGLHQVARQLALEQIHAGDRSRLIFLAAPGRAPEVPSGLPAQILPLRGRQVLGRHIGLDRDVLEAILAESGPSTFYHIHGVRQPLLLPISRAMRRRRLPFGVTAHSRFGHIYSLDGKLERPRAVLYIKLLEQFALNAARFVHALTPHEADVVRWLVPGAKVALLPNAVYSSSIDGIPQAPTGRNPSPQFPTFGFFGRLAIEHKGLDLLIAGFARYRHSGGKGRLALFGSGQTHQQLTEMCAALGVADMCTIEGPRFGQDKVAAASEWDFYVAPSRFDHMPLALMEAGLMGLPLILSEGTGLLGQVEAGGAGLAISGLSAESVAEAMHAAEKIAPAQWRKLSENAYRVALATGDWTTIAASLRDLYCGEPIAGHPPAHSQQHRTH</sequence>
<dbReference type="PANTHER" id="PTHR12526:SF510">
    <property type="entry name" value="D-INOSITOL 3-PHOSPHATE GLYCOSYLTRANSFERASE"/>
    <property type="match status" value="1"/>
</dbReference>